<gene>
    <name evidence="1" type="ORF">HHUB_4281</name>
</gene>
<dbReference type="RefSeq" id="WP_143416451.1">
    <property type="nucleotide sequence ID" value="NZ_CEML01000012.1"/>
</dbReference>
<geneLocation type="plasmid" evidence="2">
    <name>pSTJ001</name>
</geneLocation>
<protein>
    <submittedName>
        <fullName evidence="1">Uncharacterized protein</fullName>
    </submittedName>
</protein>
<name>A0A0U5D1V7_9EURY</name>
<evidence type="ECO:0000313" key="1">
    <source>
        <dbReference type="EMBL" id="CQH64113.1"/>
    </source>
</evidence>
<dbReference type="KEGG" id="hhb:Hhub_4281"/>
<reference evidence="2" key="1">
    <citation type="journal article" date="2016" name="Environ. Microbiol.">
        <title>The complete genome of a viable archaeum isolated from 123-million-year-old rock salt.</title>
        <authorList>
            <person name="Jaakkola S.T."/>
            <person name="Pfeiffer F."/>
            <person name="Ravantti J.J."/>
            <person name="Guo Q."/>
            <person name="Liu Y."/>
            <person name="Chen X."/>
            <person name="Ma H."/>
            <person name="Yang C."/>
            <person name="Oksanen H.M."/>
            <person name="Bamford D.H."/>
        </authorList>
    </citation>
    <scope>NUCLEOTIDE SEQUENCE</scope>
    <source>
        <strain evidence="2">JI20-1</strain>
        <plasmid evidence="2">Plasmid pSTJ001</plasmid>
    </source>
</reference>
<accession>A0A0U5D1V7</accession>
<dbReference type="EMBL" id="LN831303">
    <property type="protein sequence ID" value="CQH64113.1"/>
    <property type="molecule type" value="Genomic_DNA"/>
</dbReference>
<organism evidence="1 2">
    <name type="scientific">Halobacterium hubeiense</name>
    <dbReference type="NCBI Taxonomy" id="1407499"/>
    <lineage>
        <taxon>Archaea</taxon>
        <taxon>Methanobacteriati</taxon>
        <taxon>Methanobacteriota</taxon>
        <taxon>Stenosarchaea group</taxon>
        <taxon>Halobacteria</taxon>
        <taxon>Halobacteriales</taxon>
        <taxon>Halobacteriaceae</taxon>
        <taxon>Halobacterium</taxon>
    </lineage>
</organism>
<sequence>MSDNAFLDKGIVLGFCFPVDLHHQKCRTYLNGGKDFYLTEHIDSIYEAKRKEKIKQHRSAVLKHARYIDQNYDSEIGPMELRDVRRHLDRKDSGAAEYLKAYYEGKQFANARDVVEELRDFARGMESHVSDRKKEFDRLVVQWNREEDYPDLHDALKDIREDKEEDYWVCVDAHDLAKRTSGSTELATTDIDDLANDGRESLIVNETEIDSVSGVAITGS</sequence>
<dbReference type="AlphaFoldDB" id="A0A0U5D1V7"/>
<dbReference type="Proteomes" id="UP000066737">
    <property type="component" value="Plasmid pSTJ001"/>
</dbReference>
<keyword evidence="2" id="KW-1185">Reference proteome</keyword>
<dbReference type="GeneID" id="43331101"/>
<dbReference type="OrthoDB" id="192447at2157"/>
<evidence type="ECO:0000313" key="2">
    <source>
        <dbReference type="Proteomes" id="UP000066737"/>
    </source>
</evidence>
<proteinExistence type="predicted"/>